<gene>
    <name evidence="1" type="ORF">SAMN05421737_10919</name>
</gene>
<sequence>MDINLLSKRFIVFANTEGVSSSPLYASLSREIAKDHELLTLCMHVQTGQPVANLLFAAVQYTLKKYPDDALYQYYPSFVQNPKAPESAFPAFKTFCLKYEEAIRPLLETKLVQTNEVRRCVYLYPTFSYIYQKTKKPLALIEIGTSAGLQLFWDRYHYAYPSIGHVGNTTSSVHLSADVHKGDLTSLISQDTPPVTTRIGLDLHINDPANDEDTAWLWALIWPEHHERRQLFEQAVAYVNSHRHELQLIEGDGVALLADVAATIPQDTTLCVFHTHVANQMPKETRQQLLDTITHIGQTRDTFHVYNNIFDDALRLDAIISGQTYSEKIADTDAHGRFFSWYGGETVNAYA</sequence>
<protein>
    <recommendedName>
        <fullName evidence="3">DUF2332 domain-containing protein</fullName>
    </recommendedName>
</protein>
<dbReference type="PIRSF" id="PIRSF012608">
    <property type="entry name" value="UCP012608"/>
    <property type="match status" value="1"/>
</dbReference>
<dbReference type="AlphaFoldDB" id="A0A1G6LVG2"/>
<accession>A0A1G6LVG2</accession>
<dbReference type="OrthoDB" id="9789360at2"/>
<dbReference type="RefSeq" id="WP_090776195.1">
    <property type="nucleotide sequence ID" value="NZ_FMYM01000009.1"/>
</dbReference>
<keyword evidence="2" id="KW-1185">Reference proteome</keyword>
<dbReference type="STRING" id="1464122.SAMN05421737_10919"/>
<name>A0A1G6LVG2_9BACI</name>
<dbReference type="InterPro" id="IPR011200">
    <property type="entry name" value="UCP012608"/>
</dbReference>
<dbReference type="Proteomes" id="UP000242662">
    <property type="component" value="Unassembled WGS sequence"/>
</dbReference>
<evidence type="ECO:0000313" key="1">
    <source>
        <dbReference type="EMBL" id="SDC47298.1"/>
    </source>
</evidence>
<reference evidence="2" key="1">
    <citation type="submission" date="2016-09" db="EMBL/GenBank/DDBJ databases">
        <authorList>
            <person name="Varghese N."/>
            <person name="Submissions S."/>
        </authorList>
    </citation>
    <scope>NUCLEOTIDE SEQUENCE [LARGE SCALE GENOMIC DNA]</scope>
    <source>
        <strain evidence="2">25nlg</strain>
    </source>
</reference>
<dbReference type="Pfam" id="PF10094">
    <property type="entry name" value="DUF2332"/>
    <property type="match status" value="1"/>
</dbReference>
<evidence type="ECO:0008006" key="3">
    <source>
        <dbReference type="Google" id="ProtNLM"/>
    </source>
</evidence>
<evidence type="ECO:0000313" key="2">
    <source>
        <dbReference type="Proteomes" id="UP000242662"/>
    </source>
</evidence>
<proteinExistence type="predicted"/>
<dbReference type="EMBL" id="FMYM01000009">
    <property type="protein sequence ID" value="SDC47298.1"/>
    <property type="molecule type" value="Genomic_DNA"/>
</dbReference>
<organism evidence="1 2">
    <name type="scientific">Shouchella lonarensis</name>
    <dbReference type="NCBI Taxonomy" id="1464122"/>
    <lineage>
        <taxon>Bacteria</taxon>
        <taxon>Bacillati</taxon>
        <taxon>Bacillota</taxon>
        <taxon>Bacilli</taxon>
        <taxon>Bacillales</taxon>
        <taxon>Bacillaceae</taxon>
        <taxon>Shouchella</taxon>
    </lineage>
</organism>